<keyword evidence="7" id="KW-0238">DNA-binding</keyword>
<keyword evidence="3" id="KW-0677">Repeat</keyword>
<dbReference type="SUPFAM" id="SSF57667">
    <property type="entry name" value="beta-beta-alpha zinc fingers"/>
    <property type="match status" value="2"/>
</dbReference>
<feature type="region of interest" description="Disordered" evidence="11">
    <location>
        <begin position="15"/>
        <end position="48"/>
    </location>
</feature>
<dbReference type="PROSITE" id="PS00028">
    <property type="entry name" value="ZINC_FINGER_C2H2_1"/>
    <property type="match status" value="3"/>
</dbReference>
<dbReference type="InterPro" id="IPR050331">
    <property type="entry name" value="Zinc_finger"/>
</dbReference>
<dbReference type="PANTHER" id="PTHR16515">
    <property type="entry name" value="PR DOMAIN ZINC FINGER PROTEIN"/>
    <property type="match status" value="1"/>
</dbReference>
<evidence type="ECO:0000256" key="6">
    <source>
        <dbReference type="ARBA" id="ARBA00023015"/>
    </source>
</evidence>
<evidence type="ECO:0000256" key="1">
    <source>
        <dbReference type="ARBA" id="ARBA00004123"/>
    </source>
</evidence>
<keyword evidence="8" id="KW-0804">Transcription</keyword>
<protein>
    <recommendedName>
        <fullName evidence="12">C2H2-type domain-containing protein</fullName>
    </recommendedName>
</protein>
<dbReference type="GO" id="GO:0005634">
    <property type="term" value="C:nucleus"/>
    <property type="evidence" value="ECO:0007669"/>
    <property type="project" value="UniProtKB-SubCell"/>
</dbReference>
<dbReference type="SMART" id="SM00355">
    <property type="entry name" value="ZnF_C2H2"/>
    <property type="match status" value="4"/>
</dbReference>
<evidence type="ECO:0000256" key="2">
    <source>
        <dbReference type="ARBA" id="ARBA00022723"/>
    </source>
</evidence>
<dbReference type="EMBL" id="JBBPFD010000004">
    <property type="protein sequence ID" value="KAK7930637.1"/>
    <property type="molecule type" value="Genomic_DNA"/>
</dbReference>
<dbReference type="Pfam" id="PF12874">
    <property type="entry name" value="zf-met"/>
    <property type="match status" value="1"/>
</dbReference>
<proteinExistence type="predicted"/>
<feature type="domain" description="C2H2-type" evidence="12">
    <location>
        <begin position="91"/>
        <end position="118"/>
    </location>
</feature>
<dbReference type="AlphaFoldDB" id="A0AAW0PLY3"/>
<dbReference type="PROSITE" id="PS50157">
    <property type="entry name" value="ZINC_FINGER_C2H2_2"/>
    <property type="match status" value="4"/>
</dbReference>
<dbReference type="GO" id="GO:0008270">
    <property type="term" value="F:zinc ion binding"/>
    <property type="evidence" value="ECO:0007669"/>
    <property type="project" value="UniProtKB-KW"/>
</dbReference>
<keyword evidence="9" id="KW-0539">Nucleus</keyword>
<organism evidence="13 14">
    <name type="scientific">Mugilogobius chulae</name>
    <name type="common">yellowstripe goby</name>
    <dbReference type="NCBI Taxonomy" id="88201"/>
    <lineage>
        <taxon>Eukaryota</taxon>
        <taxon>Metazoa</taxon>
        <taxon>Chordata</taxon>
        <taxon>Craniata</taxon>
        <taxon>Vertebrata</taxon>
        <taxon>Euteleostomi</taxon>
        <taxon>Actinopterygii</taxon>
        <taxon>Neopterygii</taxon>
        <taxon>Teleostei</taxon>
        <taxon>Neoteleostei</taxon>
        <taxon>Acanthomorphata</taxon>
        <taxon>Gobiaria</taxon>
        <taxon>Gobiiformes</taxon>
        <taxon>Gobioidei</taxon>
        <taxon>Gobiidae</taxon>
        <taxon>Gobionellinae</taxon>
        <taxon>Mugilogobius</taxon>
    </lineage>
</organism>
<keyword evidence="6" id="KW-0805">Transcription regulation</keyword>
<evidence type="ECO:0000256" key="7">
    <source>
        <dbReference type="ARBA" id="ARBA00023125"/>
    </source>
</evidence>
<evidence type="ECO:0000256" key="9">
    <source>
        <dbReference type="ARBA" id="ARBA00023242"/>
    </source>
</evidence>
<dbReference type="InterPro" id="IPR013087">
    <property type="entry name" value="Znf_C2H2_type"/>
</dbReference>
<comment type="caution">
    <text evidence="13">The sequence shown here is derived from an EMBL/GenBank/DDBJ whole genome shotgun (WGS) entry which is preliminary data.</text>
</comment>
<dbReference type="GO" id="GO:0010468">
    <property type="term" value="P:regulation of gene expression"/>
    <property type="evidence" value="ECO:0007669"/>
    <property type="project" value="TreeGrafter"/>
</dbReference>
<accession>A0AAW0PLY3</accession>
<evidence type="ECO:0000313" key="13">
    <source>
        <dbReference type="EMBL" id="KAK7930637.1"/>
    </source>
</evidence>
<feature type="domain" description="C2H2-type" evidence="12">
    <location>
        <begin position="119"/>
        <end position="147"/>
    </location>
</feature>
<name>A0AAW0PLY3_9GOBI</name>
<dbReference type="Pfam" id="PF00096">
    <property type="entry name" value="zf-C2H2"/>
    <property type="match status" value="2"/>
</dbReference>
<sequence length="208" mass="24559">MNKTRLNRYVNQYEPYSCSDTDNSEDWDAATTESKSTSNGQSFQTGSNDEILNVNYQNPENRQYVWNQSEEFMRRQEDGLSPHSGTKDKPFSCSVCKKTFPQKRNLKSHMRVHTGERPYHCVPCGISFKFQQNFCQHDLSVHRKDKPFRCRVCKKDFVDKAEMIAHRNSHDSSFSCSTCSKVFNCKKYLRRHLERCPKQKRTQRSFKK</sequence>
<dbReference type="Gene3D" id="3.30.160.60">
    <property type="entry name" value="Classic Zinc Finger"/>
    <property type="match status" value="3"/>
</dbReference>
<evidence type="ECO:0000256" key="10">
    <source>
        <dbReference type="PROSITE-ProRule" id="PRU00042"/>
    </source>
</evidence>
<dbReference type="FunFam" id="3.30.160.60:FF:002716">
    <property type="entry name" value="Zinc finger protein 212"/>
    <property type="match status" value="1"/>
</dbReference>
<evidence type="ECO:0000256" key="4">
    <source>
        <dbReference type="ARBA" id="ARBA00022771"/>
    </source>
</evidence>
<comment type="subcellular location">
    <subcellularLocation>
        <location evidence="1">Nucleus</location>
    </subcellularLocation>
</comment>
<evidence type="ECO:0000256" key="5">
    <source>
        <dbReference type="ARBA" id="ARBA00022833"/>
    </source>
</evidence>
<reference evidence="14" key="1">
    <citation type="submission" date="2024-04" db="EMBL/GenBank/DDBJ databases">
        <title>Salinicola lusitanus LLJ914,a marine bacterium isolated from the Okinawa Trough.</title>
        <authorList>
            <person name="Li J."/>
        </authorList>
    </citation>
    <scope>NUCLEOTIDE SEQUENCE [LARGE SCALE GENOMIC DNA]</scope>
</reference>
<gene>
    <name evidence="13" type="ORF">WMY93_007032</name>
</gene>
<evidence type="ECO:0000259" key="12">
    <source>
        <dbReference type="PROSITE" id="PS50157"/>
    </source>
</evidence>
<dbReference type="PANTHER" id="PTHR16515:SF49">
    <property type="entry name" value="GASTRULA ZINC FINGER PROTEIN XLCGF49.1-LIKE-RELATED"/>
    <property type="match status" value="1"/>
</dbReference>
<feature type="compositionally biased region" description="Polar residues" evidence="11">
    <location>
        <begin position="31"/>
        <end position="48"/>
    </location>
</feature>
<keyword evidence="14" id="KW-1185">Reference proteome</keyword>
<evidence type="ECO:0000256" key="11">
    <source>
        <dbReference type="SAM" id="MobiDB-lite"/>
    </source>
</evidence>
<feature type="domain" description="C2H2-type" evidence="12">
    <location>
        <begin position="174"/>
        <end position="201"/>
    </location>
</feature>
<dbReference type="GO" id="GO:0003677">
    <property type="term" value="F:DNA binding"/>
    <property type="evidence" value="ECO:0007669"/>
    <property type="project" value="UniProtKB-KW"/>
</dbReference>
<evidence type="ECO:0000256" key="8">
    <source>
        <dbReference type="ARBA" id="ARBA00023163"/>
    </source>
</evidence>
<keyword evidence="5" id="KW-0862">Zinc</keyword>
<feature type="domain" description="C2H2-type" evidence="12">
    <location>
        <begin position="148"/>
        <end position="175"/>
    </location>
</feature>
<keyword evidence="4 10" id="KW-0863">Zinc-finger</keyword>
<keyword evidence="2" id="KW-0479">Metal-binding</keyword>
<evidence type="ECO:0000256" key="3">
    <source>
        <dbReference type="ARBA" id="ARBA00022737"/>
    </source>
</evidence>
<dbReference type="InterPro" id="IPR036236">
    <property type="entry name" value="Znf_C2H2_sf"/>
</dbReference>
<dbReference type="Proteomes" id="UP001460270">
    <property type="component" value="Unassembled WGS sequence"/>
</dbReference>
<evidence type="ECO:0000313" key="14">
    <source>
        <dbReference type="Proteomes" id="UP001460270"/>
    </source>
</evidence>